<comment type="similarity">
    <text evidence="2 7">Belongs to the LDH/MDH superfamily. LDH family.</text>
</comment>
<dbReference type="RefSeq" id="WP_214787122.1">
    <property type="nucleotide sequence ID" value="NZ_JANIEL010000048.1"/>
</dbReference>
<comment type="caution">
    <text evidence="7">Lacks conserved residue(s) required for the propagation of feature annotation.</text>
</comment>
<feature type="binding site" evidence="7">
    <location>
        <position position="78"/>
    </location>
    <ligand>
        <name>NAD(+)</name>
        <dbReference type="ChEBI" id="CHEBI:57540"/>
    </ligand>
</feature>
<comment type="subunit">
    <text evidence="7">Homotetramer.</text>
</comment>
<evidence type="ECO:0000313" key="10">
    <source>
        <dbReference type="EMBL" id="MFC7389275.1"/>
    </source>
</evidence>
<gene>
    <name evidence="7" type="primary">ldh</name>
    <name evidence="10" type="ORF">ACFQO8_03900</name>
</gene>
<dbReference type="InterPro" id="IPR022383">
    <property type="entry name" value="Lactate/malate_DH_C"/>
</dbReference>
<feature type="binding site" evidence="7">
    <location>
        <position position="95"/>
    </location>
    <ligand>
        <name>substrate</name>
    </ligand>
</feature>
<dbReference type="CDD" id="cd05291">
    <property type="entry name" value="HicDH_like"/>
    <property type="match status" value="1"/>
</dbReference>
<dbReference type="NCBIfam" id="NF004863">
    <property type="entry name" value="PRK06223.1"/>
    <property type="match status" value="1"/>
</dbReference>
<dbReference type="Gene3D" id="3.40.50.720">
    <property type="entry name" value="NAD(P)-binding Rossmann-like Domain"/>
    <property type="match status" value="1"/>
</dbReference>
<comment type="subcellular location">
    <subcellularLocation>
        <location evidence="7">Cytoplasm</location>
    </subcellularLocation>
</comment>
<evidence type="ECO:0000256" key="2">
    <source>
        <dbReference type="ARBA" id="ARBA00006054"/>
    </source>
</evidence>
<keyword evidence="5 7" id="KW-0520">NAD</keyword>
<comment type="pathway">
    <text evidence="1 7">Fermentation; pyruvate fermentation to lactate; (S)-lactate from pyruvate: step 1/1.</text>
</comment>
<feature type="binding site" evidence="7">
    <location>
        <begin position="133"/>
        <end position="136"/>
    </location>
    <ligand>
        <name>substrate</name>
    </ligand>
</feature>
<feature type="binding site" evidence="7">
    <location>
        <begin position="92"/>
        <end position="93"/>
    </location>
    <ligand>
        <name>NAD(+)</name>
        <dbReference type="ChEBI" id="CHEBI:57540"/>
    </ligand>
</feature>
<dbReference type="HAMAP" id="MF_00488">
    <property type="entry name" value="Lactate_dehydrog"/>
    <property type="match status" value="1"/>
</dbReference>
<evidence type="ECO:0000313" key="11">
    <source>
        <dbReference type="Proteomes" id="UP001596439"/>
    </source>
</evidence>
<dbReference type="SUPFAM" id="SSF51735">
    <property type="entry name" value="NAD(P)-binding Rossmann-fold domains"/>
    <property type="match status" value="1"/>
</dbReference>
<dbReference type="InterPro" id="IPR018177">
    <property type="entry name" value="L-lactate_DH_AS"/>
</dbReference>
<dbReference type="PROSITE" id="PS00064">
    <property type="entry name" value="L_LDH"/>
    <property type="match status" value="1"/>
</dbReference>
<organism evidence="10 11">
    <name type="scientific">Exiguobacterium aestuarii</name>
    <dbReference type="NCBI Taxonomy" id="273527"/>
    <lineage>
        <taxon>Bacteria</taxon>
        <taxon>Bacillati</taxon>
        <taxon>Bacillota</taxon>
        <taxon>Bacilli</taxon>
        <taxon>Bacillales</taxon>
        <taxon>Bacillales Family XII. Incertae Sedis</taxon>
        <taxon>Exiguobacterium</taxon>
    </lineage>
</organism>
<feature type="domain" description="Lactate/malate dehydrogenase N-terminal" evidence="8">
    <location>
        <begin position="17"/>
        <end position="155"/>
    </location>
</feature>
<comment type="catalytic activity">
    <reaction evidence="6 7">
        <text>(S)-lactate + NAD(+) = pyruvate + NADH + H(+)</text>
        <dbReference type="Rhea" id="RHEA:23444"/>
        <dbReference type="ChEBI" id="CHEBI:15361"/>
        <dbReference type="ChEBI" id="CHEBI:15378"/>
        <dbReference type="ChEBI" id="CHEBI:16651"/>
        <dbReference type="ChEBI" id="CHEBI:57540"/>
        <dbReference type="ChEBI" id="CHEBI:57945"/>
        <dbReference type="EC" id="1.1.1.27"/>
    </reaction>
</comment>
<evidence type="ECO:0000256" key="4">
    <source>
        <dbReference type="ARBA" id="ARBA00023002"/>
    </source>
</evidence>
<feature type="binding site" evidence="7">
    <location>
        <position position="47"/>
    </location>
    <ligand>
        <name>NAD(+)</name>
        <dbReference type="ChEBI" id="CHEBI:57540"/>
    </ligand>
</feature>
<feature type="binding site" evidence="7">
    <location>
        <position position="166"/>
    </location>
    <ligand>
        <name>beta-D-fructose 1,6-bisphosphate</name>
        <dbReference type="ChEBI" id="CHEBI:32966"/>
        <note>allosteric activator</note>
    </ligand>
</feature>
<feature type="binding site" evidence="7">
    <location>
        <begin position="131"/>
        <end position="133"/>
    </location>
    <ligand>
        <name>NAD(+)</name>
        <dbReference type="ChEBI" id="CHEBI:57540"/>
    </ligand>
</feature>
<reference evidence="11" key="1">
    <citation type="journal article" date="2019" name="Int. J. Syst. Evol. Microbiol.">
        <title>The Global Catalogue of Microorganisms (GCM) 10K type strain sequencing project: providing services to taxonomists for standard genome sequencing and annotation.</title>
        <authorList>
            <consortium name="The Broad Institute Genomics Platform"/>
            <consortium name="The Broad Institute Genome Sequencing Center for Infectious Disease"/>
            <person name="Wu L."/>
            <person name="Ma J."/>
        </authorList>
    </citation>
    <scope>NUCLEOTIDE SEQUENCE [LARGE SCALE GENOMIC DNA]</scope>
    <source>
        <strain evidence="11">CCUG 55590</strain>
    </source>
</reference>
<dbReference type="PIRSF" id="PIRSF000102">
    <property type="entry name" value="Lac_mal_DH"/>
    <property type="match status" value="1"/>
</dbReference>
<dbReference type="Proteomes" id="UP001596439">
    <property type="component" value="Unassembled WGS sequence"/>
</dbReference>
<feature type="binding site" evidence="7">
    <location>
        <position position="114"/>
    </location>
    <ligand>
        <name>NAD(+)</name>
        <dbReference type="ChEBI" id="CHEBI:57540"/>
    </ligand>
</feature>
<dbReference type="InterPro" id="IPR011304">
    <property type="entry name" value="L-lactate_DH"/>
</dbReference>
<feature type="binding site" evidence="7">
    <location>
        <position position="52"/>
    </location>
    <ligand>
        <name>NAD(+)</name>
        <dbReference type="ChEBI" id="CHEBI:57540"/>
    </ligand>
</feature>
<feature type="binding site" evidence="7">
    <location>
        <position position="101"/>
    </location>
    <ligand>
        <name>substrate</name>
    </ligand>
</feature>
<comment type="function">
    <text evidence="7">Catalyzes the conversion of lactate to pyruvate.</text>
</comment>
<keyword evidence="7" id="KW-0021">Allosteric enzyme</keyword>
<feature type="domain" description="Lactate/malate dehydrogenase C-terminal" evidence="9">
    <location>
        <begin position="158"/>
        <end position="324"/>
    </location>
</feature>
<evidence type="ECO:0000256" key="1">
    <source>
        <dbReference type="ARBA" id="ARBA00004843"/>
    </source>
</evidence>
<dbReference type="InterPro" id="IPR036291">
    <property type="entry name" value="NAD(P)-bd_dom_sf"/>
</dbReference>
<protein>
    <recommendedName>
        <fullName evidence="3 7">L-lactate dehydrogenase</fullName>
        <shortName evidence="7">L-LDH</shortName>
        <ecNumber evidence="3 7">1.1.1.27</ecNumber>
    </recommendedName>
</protein>
<keyword evidence="7" id="KW-0963">Cytoplasm</keyword>
<dbReference type="PANTHER" id="PTHR43128:SF16">
    <property type="entry name" value="L-LACTATE DEHYDROGENASE"/>
    <property type="match status" value="1"/>
</dbReference>
<evidence type="ECO:0000259" key="9">
    <source>
        <dbReference type="Pfam" id="PF02866"/>
    </source>
</evidence>
<feature type="binding site" evidence="7">
    <location>
        <position position="26"/>
    </location>
    <ligand>
        <name>NAD(+)</name>
        <dbReference type="ChEBI" id="CHEBI:57540"/>
    </ligand>
</feature>
<feature type="binding site" evidence="7">
    <location>
        <position position="181"/>
    </location>
    <ligand>
        <name>beta-D-fructose 1,6-bisphosphate</name>
        <dbReference type="ChEBI" id="CHEBI:32966"/>
        <note>allosteric activator</note>
    </ligand>
</feature>
<evidence type="ECO:0000259" key="8">
    <source>
        <dbReference type="Pfam" id="PF00056"/>
    </source>
</evidence>
<dbReference type="InterPro" id="IPR015955">
    <property type="entry name" value="Lactate_DH/Glyco_Ohase_4_C"/>
</dbReference>
<feature type="binding site" evidence="7">
    <location>
        <begin position="161"/>
        <end position="164"/>
    </location>
    <ligand>
        <name>substrate</name>
    </ligand>
</feature>
<comment type="activity regulation">
    <text evidence="7">Allosterically activated by fructose 1,6-bisphosphate (FBP).</text>
</comment>
<dbReference type="EC" id="1.1.1.27" evidence="3 7"/>
<evidence type="ECO:0000256" key="3">
    <source>
        <dbReference type="ARBA" id="ARBA00012967"/>
    </source>
</evidence>
<keyword evidence="11" id="KW-1185">Reference proteome</keyword>
<sequence length="327" mass="35845">MTRIPHKDDIDPKDITRIAVIGAGWVGVSFAYQLSTAALCEELVLIDSNHAKAEGEAMDLNHGISFAPTPVRIWAGDYTDCKDADIVVITAGAAQKLGQTRMDLVEQNAKVVRTVTQDLMKSGFDGILVVATNPVDVMAHVAWKASGLPKERVIGSGTVLDTARLRYKLGDYFELSPRNCHAYYMGEHGDTGFVAWNNARIYGKSIDELLAENEKYQFEDLEAIYADVRDAAYQIIEHKNAAYYAIGVGLLRIIRAIVRNENSVVTIGAHLDGEYGASDVHIGVPALIDRSGIRKIIEIELTNEEQQRFDASVQAIKAGIEKVEPAS</sequence>
<feature type="binding site" evidence="7">
    <location>
        <position position="156"/>
    </location>
    <ligand>
        <name>NAD(+)</name>
        <dbReference type="ChEBI" id="CHEBI:57540"/>
    </ligand>
</feature>
<dbReference type="Pfam" id="PF02866">
    <property type="entry name" value="Ldh_1_C"/>
    <property type="match status" value="1"/>
</dbReference>
<comment type="caution">
    <text evidence="10">The sequence shown here is derived from an EMBL/GenBank/DDBJ whole genome shotgun (WGS) entry which is preliminary data.</text>
</comment>
<dbReference type="PANTHER" id="PTHR43128">
    <property type="entry name" value="L-2-HYDROXYCARBOXYLATE DEHYDROGENASE (NAD(P)(+))"/>
    <property type="match status" value="1"/>
</dbReference>
<keyword evidence="4 7" id="KW-0560">Oxidoreductase</keyword>
<feature type="active site" description="Proton acceptor" evidence="7">
    <location>
        <position position="188"/>
    </location>
</feature>
<keyword evidence="7" id="KW-0597">Phosphoprotein</keyword>
<name>A0ABW2PLF7_9BACL</name>
<dbReference type="NCBIfam" id="NF000824">
    <property type="entry name" value="PRK00066.1"/>
    <property type="match status" value="1"/>
</dbReference>
<proteinExistence type="inferred from homology"/>
<accession>A0ABW2PLF7</accession>
<feature type="modified residue" description="Phosphotyrosine" evidence="7">
    <location>
        <position position="233"/>
    </location>
</feature>
<dbReference type="Pfam" id="PF00056">
    <property type="entry name" value="Ldh_1_N"/>
    <property type="match status" value="1"/>
</dbReference>
<dbReference type="EMBL" id="JBHTCE010000001">
    <property type="protein sequence ID" value="MFC7389275.1"/>
    <property type="molecule type" value="Genomic_DNA"/>
</dbReference>
<evidence type="ECO:0000256" key="6">
    <source>
        <dbReference type="ARBA" id="ARBA00049258"/>
    </source>
</evidence>
<dbReference type="Gene3D" id="3.90.110.10">
    <property type="entry name" value="Lactate dehydrogenase/glycoside hydrolase, family 4, C-terminal"/>
    <property type="match status" value="1"/>
</dbReference>
<dbReference type="InterPro" id="IPR001557">
    <property type="entry name" value="L-lactate/malate_DH"/>
</dbReference>
<evidence type="ECO:0000256" key="5">
    <source>
        <dbReference type="ARBA" id="ARBA00023027"/>
    </source>
</evidence>
<evidence type="ECO:0000256" key="7">
    <source>
        <dbReference type="HAMAP-Rule" id="MF_00488"/>
    </source>
</evidence>
<dbReference type="SUPFAM" id="SSF56327">
    <property type="entry name" value="LDH C-terminal domain-like"/>
    <property type="match status" value="1"/>
</dbReference>
<dbReference type="InterPro" id="IPR001236">
    <property type="entry name" value="Lactate/malate_DH_N"/>
</dbReference>
<dbReference type="PRINTS" id="PR00086">
    <property type="entry name" value="LLDHDRGNASE"/>
</dbReference>
<dbReference type="NCBIfam" id="TIGR01771">
    <property type="entry name" value="L-LDH-NAD"/>
    <property type="match status" value="1"/>
</dbReference>
<dbReference type="GO" id="GO:0004459">
    <property type="term" value="F:L-lactate dehydrogenase (NAD+) activity"/>
    <property type="evidence" value="ECO:0007669"/>
    <property type="project" value="UniProtKB-EC"/>
</dbReference>